<evidence type="ECO:0000313" key="1">
    <source>
        <dbReference type="EMBL" id="MCA6078196.1"/>
    </source>
</evidence>
<gene>
    <name evidence="1" type="ORF">LDX50_25210</name>
</gene>
<dbReference type="RefSeq" id="WP_225699051.1">
    <property type="nucleotide sequence ID" value="NZ_JAIXNE010000005.1"/>
</dbReference>
<keyword evidence="2" id="KW-1185">Reference proteome</keyword>
<dbReference type="AlphaFoldDB" id="A0A9X1L2H5"/>
<comment type="caution">
    <text evidence="1">The sequence shown here is derived from an EMBL/GenBank/DDBJ whole genome shotgun (WGS) entry which is preliminary data.</text>
</comment>
<accession>A0A9X1L2H5</accession>
<dbReference type="EMBL" id="JAIXNE010000005">
    <property type="protein sequence ID" value="MCA6078196.1"/>
    <property type="molecule type" value="Genomic_DNA"/>
</dbReference>
<organism evidence="1 2">
    <name type="scientific">Fulvivirga sedimenti</name>
    <dbReference type="NCBI Taxonomy" id="2879465"/>
    <lineage>
        <taxon>Bacteria</taxon>
        <taxon>Pseudomonadati</taxon>
        <taxon>Bacteroidota</taxon>
        <taxon>Cytophagia</taxon>
        <taxon>Cytophagales</taxon>
        <taxon>Fulvivirgaceae</taxon>
        <taxon>Fulvivirga</taxon>
    </lineage>
</organism>
<protein>
    <submittedName>
        <fullName evidence="1">Uncharacterized protein</fullName>
    </submittedName>
</protein>
<proteinExistence type="predicted"/>
<dbReference type="Proteomes" id="UP001139409">
    <property type="component" value="Unassembled WGS sequence"/>
</dbReference>
<evidence type="ECO:0000313" key="2">
    <source>
        <dbReference type="Proteomes" id="UP001139409"/>
    </source>
</evidence>
<name>A0A9X1L2H5_9BACT</name>
<reference evidence="1" key="1">
    <citation type="submission" date="2021-09" db="EMBL/GenBank/DDBJ databases">
        <title>Fulvivirga sp. isolated from coastal sediment.</title>
        <authorList>
            <person name="Yu H."/>
        </authorList>
    </citation>
    <scope>NUCLEOTIDE SEQUENCE</scope>
    <source>
        <strain evidence="1">1062</strain>
    </source>
</reference>
<sequence>MNTKVAPSPRKIRLRRALILGNFYDRQVQIEQAQEDGEETIVDAVVGIRPEGIITKSGRNIALHSIKSIYQL</sequence>